<feature type="compositionally biased region" description="Basic and acidic residues" evidence="3">
    <location>
        <begin position="8"/>
        <end position="20"/>
    </location>
</feature>
<dbReference type="KEGG" id="rmar:GBA65_11850"/>
<keyword evidence="6" id="KW-1185">Reference proteome</keyword>
<evidence type="ECO:0000256" key="3">
    <source>
        <dbReference type="SAM" id="MobiDB-lite"/>
    </source>
</evidence>
<dbReference type="InterPro" id="IPR050268">
    <property type="entry name" value="NADH-dep_flavin_reductase"/>
</dbReference>
<dbReference type="PANTHER" id="PTHR30466">
    <property type="entry name" value="FLAVIN REDUCTASE"/>
    <property type="match status" value="1"/>
</dbReference>
<accession>A0A6G8PY34</accession>
<comment type="similarity">
    <text evidence="1">Belongs to the non-flavoprotein flavin reductase family.</text>
</comment>
<feature type="domain" description="Flavin reductase like" evidence="4">
    <location>
        <begin position="29"/>
        <end position="175"/>
    </location>
</feature>
<feature type="region of interest" description="Disordered" evidence="3">
    <location>
        <begin position="1"/>
        <end position="20"/>
    </location>
</feature>
<evidence type="ECO:0000256" key="2">
    <source>
        <dbReference type="ARBA" id="ARBA00023002"/>
    </source>
</evidence>
<dbReference type="GO" id="GO:0010181">
    <property type="term" value="F:FMN binding"/>
    <property type="evidence" value="ECO:0007669"/>
    <property type="project" value="InterPro"/>
</dbReference>
<evidence type="ECO:0000313" key="6">
    <source>
        <dbReference type="Proteomes" id="UP000502706"/>
    </source>
</evidence>
<name>A0A6G8PY34_9ACTN</name>
<dbReference type="EMBL" id="CP045121">
    <property type="protein sequence ID" value="QIN79100.1"/>
    <property type="molecule type" value="Genomic_DNA"/>
</dbReference>
<dbReference type="SMART" id="SM00903">
    <property type="entry name" value="Flavin_Reduct"/>
    <property type="match status" value="1"/>
</dbReference>
<protein>
    <submittedName>
        <fullName evidence="5">Diguanylate cyclase</fullName>
    </submittedName>
</protein>
<organism evidence="5 6">
    <name type="scientific">Rubrobacter marinus</name>
    <dbReference type="NCBI Taxonomy" id="2653852"/>
    <lineage>
        <taxon>Bacteria</taxon>
        <taxon>Bacillati</taxon>
        <taxon>Actinomycetota</taxon>
        <taxon>Rubrobacteria</taxon>
        <taxon>Rubrobacterales</taxon>
        <taxon>Rubrobacteraceae</taxon>
        <taxon>Rubrobacter</taxon>
    </lineage>
</organism>
<evidence type="ECO:0000313" key="5">
    <source>
        <dbReference type="EMBL" id="QIN79100.1"/>
    </source>
</evidence>
<dbReference type="Gene3D" id="2.30.110.10">
    <property type="entry name" value="Electron Transport, Fmn-binding Protein, Chain A"/>
    <property type="match status" value="1"/>
</dbReference>
<reference evidence="5 6" key="1">
    <citation type="submission" date="2019-10" db="EMBL/GenBank/DDBJ databases">
        <title>Rubrobacter sp nov SCSIO 52915 isolated from a deep-sea sediment in the South China Sea.</title>
        <authorList>
            <person name="Chen R.W."/>
        </authorList>
    </citation>
    <scope>NUCLEOTIDE SEQUENCE [LARGE SCALE GENOMIC DNA]</scope>
    <source>
        <strain evidence="5 6">SCSIO 52915</strain>
    </source>
</reference>
<dbReference type="PANTHER" id="PTHR30466:SF11">
    <property type="entry name" value="FLAVIN-DEPENDENT MONOOXYGENASE, REDUCTASE SUBUNIT HSAB"/>
    <property type="match status" value="1"/>
</dbReference>
<dbReference type="InterPro" id="IPR012349">
    <property type="entry name" value="Split_barrel_FMN-bd"/>
</dbReference>
<keyword evidence="2" id="KW-0560">Oxidoreductase</keyword>
<dbReference type="Proteomes" id="UP000502706">
    <property type="component" value="Chromosome"/>
</dbReference>
<dbReference type="GO" id="GO:0042602">
    <property type="term" value="F:riboflavin reductase (NADPH) activity"/>
    <property type="evidence" value="ECO:0007669"/>
    <property type="project" value="TreeGrafter"/>
</dbReference>
<dbReference type="SUPFAM" id="SSF50475">
    <property type="entry name" value="FMN-binding split barrel"/>
    <property type="match status" value="1"/>
</dbReference>
<evidence type="ECO:0000259" key="4">
    <source>
        <dbReference type="SMART" id="SM00903"/>
    </source>
</evidence>
<proteinExistence type="inferred from homology"/>
<sequence>MATYRMEPTGRRPVDDRRGSDREAITSAMSHLTHGVYVLGTRRGREQTAMTASWVAQTSERPPTVAVAVRDDRYTHDVIMESGTFSLSILREDQVDVATHFAETSGEYHDKLRGIPYDLAPSGAPVLLDCLAYLDCRVLDTARAGDHTVFIGEVAAGEAYGRDFPLVYDASEYEEALH</sequence>
<dbReference type="AlphaFoldDB" id="A0A6G8PY34"/>
<gene>
    <name evidence="5" type="ORF">GBA65_11850</name>
</gene>
<evidence type="ECO:0000256" key="1">
    <source>
        <dbReference type="ARBA" id="ARBA00008898"/>
    </source>
</evidence>
<dbReference type="Pfam" id="PF01613">
    <property type="entry name" value="Flavin_Reduct"/>
    <property type="match status" value="1"/>
</dbReference>
<dbReference type="InterPro" id="IPR002563">
    <property type="entry name" value="Flavin_Rdtase-like_dom"/>
</dbReference>